<dbReference type="GO" id="GO:0005737">
    <property type="term" value="C:cytoplasm"/>
    <property type="evidence" value="ECO:0007669"/>
    <property type="project" value="TreeGrafter"/>
</dbReference>
<dbReference type="FunFam" id="3.40.605.10:FF:000004">
    <property type="entry name" value="Aldehyde dehydrogenase"/>
    <property type="match status" value="1"/>
</dbReference>
<dbReference type="Proteomes" id="UP001458880">
    <property type="component" value="Unassembled WGS sequence"/>
</dbReference>
<feature type="transmembrane region" description="Helical" evidence="6">
    <location>
        <begin position="490"/>
        <end position="511"/>
    </location>
</feature>
<dbReference type="PANTHER" id="PTHR43570:SF16">
    <property type="entry name" value="ALDEHYDE DEHYDROGENASE TYPE III, ISOFORM Q"/>
    <property type="match status" value="1"/>
</dbReference>
<reference evidence="8 9" key="1">
    <citation type="journal article" date="2024" name="BMC Genomics">
        <title>De novo assembly and annotation of Popillia japonica's genome with initial clues to its potential as an invasive pest.</title>
        <authorList>
            <person name="Cucini C."/>
            <person name="Boschi S."/>
            <person name="Funari R."/>
            <person name="Cardaioli E."/>
            <person name="Iannotti N."/>
            <person name="Marturano G."/>
            <person name="Paoli F."/>
            <person name="Bruttini M."/>
            <person name="Carapelli A."/>
            <person name="Frati F."/>
            <person name="Nardi F."/>
        </authorList>
    </citation>
    <scope>NUCLEOTIDE SEQUENCE [LARGE SCALE GENOMIC DNA]</scope>
    <source>
        <strain evidence="8">DMR45628</strain>
    </source>
</reference>
<dbReference type="InterPro" id="IPR012394">
    <property type="entry name" value="Aldehyde_DH_NAD(P)"/>
</dbReference>
<organism evidence="8 9">
    <name type="scientific">Popillia japonica</name>
    <name type="common">Japanese beetle</name>
    <dbReference type="NCBI Taxonomy" id="7064"/>
    <lineage>
        <taxon>Eukaryota</taxon>
        <taxon>Metazoa</taxon>
        <taxon>Ecdysozoa</taxon>
        <taxon>Arthropoda</taxon>
        <taxon>Hexapoda</taxon>
        <taxon>Insecta</taxon>
        <taxon>Pterygota</taxon>
        <taxon>Neoptera</taxon>
        <taxon>Endopterygota</taxon>
        <taxon>Coleoptera</taxon>
        <taxon>Polyphaga</taxon>
        <taxon>Scarabaeiformia</taxon>
        <taxon>Scarabaeidae</taxon>
        <taxon>Rutelinae</taxon>
        <taxon>Popillia</taxon>
    </lineage>
</organism>
<dbReference type="GO" id="GO:0004029">
    <property type="term" value="F:aldehyde dehydrogenase (NAD+) activity"/>
    <property type="evidence" value="ECO:0007669"/>
    <property type="project" value="TreeGrafter"/>
</dbReference>
<keyword evidence="5" id="KW-0175">Coiled coil</keyword>
<dbReference type="InterPro" id="IPR016161">
    <property type="entry name" value="Ald_DH/histidinol_DH"/>
</dbReference>
<keyword evidence="6" id="KW-0472">Membrane</keyword>
<accession>A0AAW1HU12</accession>
<gene>
    <name evidence="8" type="ORF">QE152_g39707</name>
</gene>
<comment type="similarity">
    <text evidence="1 4">Belongs to the aldehyde dehydrogenase family.</text>
</comment>
<comment type="caution">
    <text evidence="8">The sequence shown here is derived from an EMBL/GenBank/DDBJ whole genome shotgun (WGS) entry which is preliminary data.</text>
</comment>
<keyword evidence="6" id="KW-0812">Transmembrane</keyword>
<evidence type="ECO:0000313" key="8">
    <source>
        <dbReference type="EMBL" id="KAK9679807.1"/>
    </source>
</evidence>
<dbReference type="InterPro" id="IPR016162">
    <property type="entry name" value="Ald_DH_N"/>
</dbReference>
<feature type="domain" description="Aldehyde dehydrogenase" evidence="7">
    <location>
        <begin position="19"/>
        <end position="448"/>
    </location>
</feature>
<dbReference type="InterPro" id="IPR015590">
    <property type="entry name" value="Aldehyde_DH_dom"/>
</dbReference>
<evidence type="ECO:0000256" key="6">
    <source>
        <dbReference type="SAM" id="Phobius"/>
    </source>
</evidence>
<dbReference type="GO" id="GO:0006081">
    <property type="term" value="P:aldehyde metabolic process"/>
    <property type="evidence" value="ECO:0007669"/>
    <property type="project" value="InterPro"/>
</dbReference>
<dbReference type="AlphaFoldDB" id="A0AAW1HU12"/>
<dbReference type="FunFam" id="3.40.309.10:FF:000003">
    <property type="entry name" value="Aldehyde dehydrogenase"/>
    <property type="match status" value="1"/>
</dbReference>
<protein>
    <recommendedName>
        <fullName evidence="4">Aldehyde dehydrogenase</fullName>
    </recommendedName>
</protein>
<keyword evidence="6" id="KW-1133">Transmembrane helix</keyword>
<dbReference type="PANTHER" id="PTHR43570">
    <property type="entry name" value="ALDEHYDE DEHYDROGENASE"/>
    <property type="match status" value="1"/>
</dbReference>
<dbReference type="Pfam" id="PF00171">
    <property type="entry name" value="Aldedh"/>
    <property type="match status" value="1"/>
</dbReference>
<dbReference type="InterPro" id="IPR016163">
    <property type="entry name" value="Ald_DH_C"/>
</dbReference>
<evidence type="ECO:0000256" key="1">
    <source>
        <dbReference type="ARBA" id="ARBA00009986"/>
    </source>
</evidence>
<evidence type="ECO:0000256" key="3">
    <source>
        <dbReference type="ARBA" id="ARBA00023027"/>
    </source>
</evidence>
<evidence type="ECO:0000256" key="2">
    <source>
        <dbReference type="ARBA" id="ARBA00023002"/>
    </source>
</evidence>
<dbReference type="EMBL" id="JASPKY010000974">
    <property type="protein sequence ID" value="KAK9679807.1"/>
    <property type="molecule type" value="Genomic_DNA"/>
</dbReference>
<evidence type="ECO:0000259" key="7">
    <source>
        <dbReference type="Pfam" id="PF00171"/>
    </source>
</evidence>
<dbReference type="SUPFAM" id="SSF53720">
    <property type="entry name" value="ALDH-like"/>
    <property type="match status" value="1"/>
</dbReference>
<keyword evidence="3" id="KW-0520">NAD</keyword>
<evidence type="ECO:0000256" key="5">
    <source>
        <dbReference type="SAM" id="Coils"/>
    </source>
</evidence>
<evidence type="ECO:0000313" key="9">
    <source>
        <dbReference type="Proteomes" id="UP001458880"/>
    </source>
</evidence>
<proteinExistence type="inferred from homology"/>
<keyword evidence="2 4" id="KW-0560">Oxidoreductase</keyword>
<feature type="coiled-coil region" evidence="5">
    <location>
        <begin position="46"/>
        <end position="73"/>
    </location>
</feature>
<dbReference type="Gene3D" id="3.40.605.10">
    <property type="entry name" value="Aldehyde Dehydrogenase, Chain A, domain 1"/>
    <property type="match status" value="1"/>
</dbReference>
<keyword evidence="9" id="KW-1185">Reference proteome</keyword>
<dbReference type="Gene3D" id="3.40.309.10">
    <property type="entry name" value="Aldehyde Dehydrogenase, Chain A, domain 2"/>
    <property type="match status" value="1"/>
</dbReference>
<sequence length="516" mass="58770">MIPRVKLSDKSEKAENIAVEISKPKSGKTCVSTARRAFDESRTKTIKFREKQLKQLLKMYTETESEMVEAINKDLRRPKHESYIFEIDFIKNDLKNVLANFKDWVQPESAQKKIIFPLDTLRIYNDPLGVILLMGAWNYPLQASLLPIASAIASGNCFVLHPSPISSHAAAYIAENIPKYLDQECYQIYTGDVKDILKERFDYIFYIGQKYLGTHIAKAAAIYKTPITLVMGGKNPVYLDDSADMEISARRIMWGKCVNSGQTCIGPEYLLCTKSTEQKFIKAAEKALREFYTEDPKTSPHFARIISDKHFEKLLTYLEEHTVALGGQFDKKERYMQPTILTNVNPNSSIMDEEIYGPILPIITVDNIQKAIAFINAREKPLSMYIFSKNRNNIKLMLESTSAGGVTVNDTLTHIISGNLPFGGVGHSGMGSYLGKKTFDSFVHKKSVFIRPQNTLWEKVETLRYPPYSEKKRKLLSFALAHRPDMPWRYLSYVAVFMFGVLLTLVLMIVLRADFD</sequence>
<name>A0AAW1HU12_POPJA</name>
<evidence type="ECO:0000256" key="4">
    <source>
        <dbReference type="PIRNR" id="PIRNR036492"/>
    </source>
</evidence>
<dbReference type="PIRSF" id="PIRSF036492">
    <property type="entry name" value="ALDH"/>
    <property type="match status" value="1"/>
</dbReference>